<sequence>MTVTVAGDEGSPRLDRVLAARLPELSRSRLKALILAGQVAIGPGAVRDPAYHVGAGDTITIDVPEAAPAEPAAETIPLTIVYEDDDIIVIDKPAGLVVHPAAGHETGTLVNALIAHCGASLSGIGGVKRPGIVHRLDKDTTGLMVVAKNDRAHASLSAQFADHGRTGAMERGYLAFAWGLPHRPHGTINAAIDRHPHARDKMAVRPRGREAITHYEVQESFAGRDGKPVACLIACHLETGRTHQIRVHLAHLGHPLLGDQVYGPHFKTKASQLATAAQAALSALGRQALHAYLLIIEHPRTGEVLRWESELPEDLLRLRGALEAAL</sequence>
<dbReference type="RefSeq" id="WP_231327842.1">
    <property type="nucleotide sequence ID" value="NZ_CP088156.1"/>
</dbReference>
<dbReference type="PANTHER" id="PTHR21600:SF44">
    <property type="entry name" value="RIBOSOMAL LARGE SUBUNIT PSEUDOURIDINE SYNTHASE D"/>
    <property type="match status" value="1"/>
</dbReference>
<dbReference type="SUPFAM" id="SSF55174">
    <property type="entry name" value="Alpha-L RNA-binding motif"/>
    <property type="match status" value="1"/>
</dbReference>
<evidence type="ECO:0000313" key="8">
    <source>
        <dbReference type="Proteomes" id="UP001431010"/>
    </source>
</evidence>
<dbReference type="Gene3D" id="3.30.2350.10">
    <property type="entry name" value="Pseudouridine synthase"/>
    <property type="match status" value="1"/>
</dbReference>
<dbReference type="InterPro" id="IPR006224">
    <property type="entry name" value="PsdUridine_synth_RluA-like_CS"/>
</dbReference>
<dbReference type="CDD" id="cd00165">
    <property type="entry name" value="S4"/>
    <property type="match status" value="1"/>
</dbReference>
<evidence type="ECO:0000256" key="4">
    <source>
        <dbReference type="PROSITE-ProRule" id="PRU00182"/>
    </source>
</evidence>
<dbReference type="InterPro" id="IPR020103">
    <property type="entry name" value="PsdUridine_synth_cat_dom_sf"/>
</dbReference>
<dbReference type="SUPFAM" id="SSF55120">
    <property type="entry name" value="Pseudouridine synthase"/>
    <property type="match status" value="1"/>
</dbReference>
<dbReference type="PROSITE" id="PS01129">
    <property type="entry name" value="PSI_RLU"/>
    <property type="match status" value="1"/>
</dbReference>
<evidence type="ECO:0000259" key="6">
    <source>
        <dbReference type="SMART" id="SM00363"/>
    </source>
</evidence>
<evidence type="ECO:0000256" key="5">
    <source>
        <dbReference type="RuleBase" id="RU362028"/>
    </source>
</evidence>
<dbReference type="InterPro" id="IPR002942">
    <property type="entry name" value="S4_RNA-bd"/>
</dbReference>
<keyword evidence="4" id="KW-0694">RNA-binding</keyword>
<dbReference type="InterPro" id="IPR006145">
    <property type="entry name" value="PsdUridine_synth_RsuA/RluA"/>
</dbReference>
<keyword evidence="8" id="KW-1185">Reference proteome</keyword>
<accession>A0ABY3RLL6</accession>
<dbReference type="EC" id="5.4.99.-" evidence="5"/>
<dbReference type="PANTHER" id="PTHR21600">
    <property type="entry name" value="MITOCHONDRIAL RNA PSEUDOURIDINE SYNTHASE"/>
    <property type="match status" value="1"/>
</dbReference>
<dbReference type="InterPro" id="IPR006225">
    <property type="entry name" value="PsdUridine_synth_RluC/D"/>
</dbReference>
<dbReference type="Proteomes" id="UP001431010">
    <property type="component" value="Chromosome"/>
</dbReference>
<dbReference type="InterPro" id="IPR050188">
    <property type="entry name" value="RluA_PseudoU_synthase"/>
</dbReference>
<reference evidence="7" key="1">
    <citation type="journal article" date="2024" name="Antonie Van Leeuwenhoek">
        <title>Bradyrhizobium ontarionense sp. nov., a novel bacterial symbiont isolated from Aeschynomene indica (Indian jointvetch), harbours photosynthesis, nitrogen fixation and nitrous oxide (N2O) reductase genes.</title>
        <authorList>
            <person name="Bromfield E.S.P."/>
            <person name="Cloutier S."/>
        </authorList>
    </citation>
    <scope>NUCLEOTIDE SEQUENCE</scope>
    <source>
        <strain evidence="7">A19</strain>
    </source>
</reference>
<feature type="domain" description="RNA-binding S4" evidence="6">
    <location>
        <begin position="12"/>
        <end position="70"/>
    </location>
</feature>
<dbReference type="InterPro" id="IPR036986">
    <property type="entry name" value="S4_RNA-bd_sf"/>
</dbReference>
<dbReference type="EMBL" id="CP088156">
    <property type="protein sequence ID" value="UFZ08395.1"/>
    <property type="molecule type" value="Genomic_DNA"/>
</dbReference>
<comment type="catalytic activity">
    <reaction evidence="5">
        <text>a uridine in RNA = a pseudouridine in RNA</text>
        <dbReference type="Rhea" id="RHEA:48348"/>
        <dbReference type="Rhea" id="RHEA-COMP:12068"/>
        <dbReference type="Rhea" id="RHEA-COMP:12069"/>
        <dbReference type="ChEBI" id="CHEBI:65314"/>
        <dbReference type="ChEBI" id="CHEBI:65315"/>
    </reaction>
</comment>
<dbReference type="SMART" id="SM00363">
    <property type="entry name" value="S4"/>
    <property type="match status" value="1"/>
</dbReference>
<gene>
    <name evidence="7" type="ORF">LQG66_18160</name>
</gene>
<evidence type="ECO:0000256" key="1">
    <source>
        <dbReference type="ARBA" id="ARBA00010876"/>
    </source>
</evidence>
<dbReference type="Gene3D" id="3.10.290.10">
    <property type="entry name" value="RNA-binding S4 domain"/>
    <property type="match status" value="1"/>
</dbReference>
<evidence type="ECO:0000256" key="3">
    <source>
        <dbReference type="ARBA" id="ARBA00036882"/>
    </source>
</evidence>
<evidence type="ECO:0000313" key="7">
    <source>
        <dbReference type="EMBL" id="UFZ08395.1"/>
    </source>
</evidence>
<organism evidence="7 8">
    <name type="scientific">Bradyrhizobium ontarionense</name>
    <dbReference type="NCBI Taxonomy" id="2898149"/>
    <lineage>
        <taxon>Bacteria</taxon>
        <taxon>Pseudomonadati</taxon>
        <taxon>Pseudomonadota</taxon>
        <taxon>Alphaproteobacteria</taxon>
        <taxon>Hyphomicrobiales</taxon>
        <taxon>Nitrobacteraceae</taxon>
        <taxon>Bradyrhizobium</taxon>
    </lineage>
</organism>
<comment type="function">
    <text evidence="5">Responsible for synthesis of pseudouridine from uracil.</text>
</comment>
<dbReference type="Pfam" id="PF00849">
    <property type="entry name" value="PseudoU_synth_2"/>
    <property type="match status" value="1"/>
</dbReference>
<dbReference type="Pfam" id="PF01479">
    <property type="entry name" value="S4"/>
    <property type="match status" value="1"/>
</dbReference>
<keyword evidence="2 5" id="KW-0413">Isomerase</keyword>
<evidence type="ECO:0000256" key="2">
    <source>
        <dbReference type="ARBA" id="ARBA00023235"/>
    </source>
</evidence>
<dbReference type="NCBIfam" id="TIGR00005">
    <property type="entry name" value="rluA_subfam"/>
    <property type="match status" value="1"/>
</dbReference>
<comment type="catalytic activity">
    <reaction evidence="3">
        <text>uridine(1911/1915/1917) in 23S rRNA = pseudouridine(1911/1915/1917) in 23S rRNA</text>
        <dbReference type="Rhea" id="RHEA:42524"/>
        <dbReference type="Rhea" id="RHEA-COMP:10097"/>
        <dbReference type="Rhea" id="RHEA-COMP:10098"/>
        <dbReference type="ChEBI" id="CHEBI:65314"/>
        <dbReference type="ChEBI" id="CHEBI:65315"/>
        <dbReference type="EC" id="5.4.99.23"/>
    </reaction>
</comment>
<comment type="similarity">
    <text evidence="1 5">Belongs to the pseudouridine synthase RluA family.</text>
</comment>
<name>A0ABY3RLL6_9BRAD</name>
<dbReference type="CDD" id="cd02869">
    <property type="entry name" value="PseudoU_synth_RluA_like"/>
    <property type="match status" value="1"/>
</dbReference>
<proteinExistence type="inferred from homology"/>
<protein>
    <recommendedName>
        <fullName evidence="5">Pseudouridine synthase</fullName>
        <ecNumber evidence="5">5.4.99.-</ecNumber>
    </recommendedName>
</protein>
<dbReference type="PROSITE" id="PS50889">
    <property type="entry name" value="S4"/>
    <property type="match status" value="1"/>
</dbReference>